<dbReference type="SUPFAM" id="SSF46785">
    <property type="entry name" value="Winged helix' DNA-binding domain"/>
    <property type="match status" value="1"/>
</dbReference>
<accession>A0AA37BSN7</accession>
<dbReference type="InterPro" id="IPR036388">
    <property type="entry name" value="WH-like_DNA-bd_sf"/>
</dbReference>
<comment type="caution">
    <text evidence="2">The sequence shown here is derived from an EMBL/GenBank/DDBJ whole genome shotgun (WGS) entry which is preliminary data.</text>
</comment>
<reference evidence="2" key="2">
    <citation type="submission" date="2022-09" db="EMBL/GenBank/DDBJ databases">
        <authorList>
            <person name="Sun Q."/>
            <person name="Ohkuma M."/>
        </authorList>
    </citation>
    <scope>NUCLEOTIDE SEQUENCE</scope>
    <source>
        <strain evidence="2">JCM 13583</strain>
    </source>
</reference>
<name>A0AA37BSN7_9ARCH</name>
<evidence type="ECO:0000259" key="1">
    <source>
        <dbReference type="Pfam" id="PF03551"/>
    </source>
</evidence>
<dbReference type="AlphaFoldDB" id="A0AA37BSN7"/>
<sequence>MALQMPRRMTGITDLLVMDQLSDGPKYPYQIIKGIFEKFGSRYKPSTGVIYPCLRRLQEKGYVRKDKRYYALTEQGKKVMEENRDVLDMRISGYFESREFYREFNNLALRVVRDVYNLTPEQVVRGGNEILDLTRKTLETIHRIMGRGKDGNNHHQ</sequence>
<reference evidence="2" key="1">
    <citation type="journal article" date="2014" name="Int. J. Syst. Evol. Microbiol.">
        <title>Complete genome sequence of Corynebacterium casei LMG S-19264T (=DSM 44701T), isolated from a smear-ripened cheese.</title>
        <authorList>
            <consortium name="US DOE Joint Genome Institute (JGI-PGF)"/>
            <person name="Walter F."/>
            <person name="Albersmeier A."/>
            <person name="Kalinowski J."/>
            <person name="Ruckert C."/>
        </authorList>
    </citation>
    <scope>NUCLEOTIDE SEQUENCE</scope>
    <source>
        <strain evidence="2">JCM 13583</strain>
    </source>
</reference>
<protein>
    <recommendedName>
        <fullName evidence="1">Transcription regulator PadR N-terminal domain-containing protein</fullName>
    </recommendedName>
</protein>
<dbReference type="EMBL" id="BMNY01000003">
    <property type="protein sequence ID" value="GGM79070.1"/>
    <property type="molecule type" value="Genomic_DNA"/>
</dbReference>
<gene>
    <name evidence="2" type="ORF">GCM10007108_16560</name>
</gene>
<dbReference type="RefSeq" id="WP_188681772.1">
    <property type="nucleotide sequence ID" value="NZ_BMNY01000003.1"/>
</dbReference>
<dbReference type="Gene3D" id="1.10.10.10">
    <property type="entry name" value="Winged helix-like DNA-binding domain superfamily/Winged helix DNA-binding domain"/>
    <property type="match status" value="1"/>
</dbReference>
<evidence type="ECO:0000313" key="3">
    <source>
        <dbReference type="Proteomes" id="UP000632195"/>
    </source>
</evidence>
<evidence type="ECO:0000313" key="2">
    <source>
        <dbReference type="EMBL" id="GGM79070.1"/>
    </source>
</evidence>
<organism evidence="2 3">
    <name type="scientific">Thermogymnomonas acidicola</name>
    <dbReference type="NCBI Taxonomy" id="399579"/>
    <lineage>
        <taxon>Archaea</taxon>
        <taxon>Methanobacteriati</taxon>
        <taxon>Thermoplasmatota</taxon>
        <taxon>Thermoplasmata</taxon>
        <taxon>Thermoplasmatales</taxon>
        <taxon>Thermogymnomonas</taxon>
    </lineage>
</organism>
<dbReference type="InterPro" id="IPR005149">
    <property type="entry name" value="Tscrpt_reg_PadR_N"/>
</dbReference>
<keyword evidence="3" id="KW-1185">Reference proteome</keyword>
<feature type="domain" description="Transcription regulator PadR N-terminal" evidence="1">
    <location>
        <begin position="19"/>
        <end position="82"/>
    </location>
</feature>
<dbReference type="Pfam" id="PF03551">
    <property type="entry name" value="PadR"/>
    <property type="match status" value="1"/>
</dbReference>
<proteinExistence type="predicted"/>
<dbReference type="InterPro" id="IPR036390">
    <property type="entry name" value="WH_DNA-bd_sf"/>
</dbReference>
<dbReference type="PANTHER" id="PTHR43252">
    <property type="entry name" value="TRANSCRIPTIONAL REGULATOR YQJI"/>
    <property type="match status" value="1"/>
</dbReference>
<dbReference type="Proteomes" id="UP000632195">
    <property type="component" value="Unassembled WGS sequence"/>
</dbReference>
<dbReference type="PANTHER" id="PTHR43252:SF7">
    <property type="entry name" value="TRANSCRIPTIONAL REGULATOR YQJI"/>
    <property type="match status" value="1"/>
</dbReference>